<protein>
    <submittedName>
        <fullName evidence="1">Uncharacterized protein</fullName>
    </submittedName>
</protein>
<reference evidence="1" key="1">
    <citation type="submission" date="2020-03" db="EMBL/GenBank/DDBJ databases">
        <title>The deep terrestrial virosphere.</title>
        <authorList>
            <person name="Holmfeldt K."/>
            <person name="Nilsson E."/>
            <person name="Simone D."/>
            <person name="Lopez-Fernandez M."/>
            <person name="Wu X."/>
            <person name="de Brujin I."/>
            <person name="Lundin D."/>
            <person name="Andersson A."/>
            <person name="Bertilsson S."/>
            <person name="Dopson M."/>
        </authorList>
    </citation>
    <scope>NUCLEOTIDE SEQUENCE</scope>
    <source>
        <strain evidence="1">TM448A02025</strain>
        <strain evidence="2">TM448B01025</strain>
    </source>
</reference>
<sequence>MSKRNIINFVEKDVKKYLDNAIMCWRKERDDMSKSKEERLIAICYIDAFQSVRMSLFNEQYEAVKRIFSKG</sequence>
<dbReference type="EMBL" id="MT144688">
    <property type="protein sequence ID" value="QJH97472.1"/>
    <property type="molecule type" value="Genomic_DNA"/>
</dbReference>
<dbReference type="AlphaFoldDB" id="A0A6H1ZVD0"/>
<proteinExistence type="predicted"/>
<evidence type="ECO:0000313" key="1">
    <source>
        <dbReference type="EMBL" id="QJA51225.1"/>
    </source>
</evidence>
<gene>
    <name evidence="1" type="ORF">TM448A02025_0012</name>
    <name evidence="2" type="ORF">TM448B01025_0006</name>
</gene>
<organism evidence="1">
    <name type="scientific">viral metagenome</name>
    <dbReference type="NCBI Taxonomy" id="1070528"/>
    <lineage>
        <taxon>unclassified sequences</taxon>
        <taxon>metagenomes</taxon>
        <taxon>organismal metagenomes</taxon>
    </lineage>
</organism>
<dbReference type="EMBL" id="MT144246">
    <property type="protein sequence ID" value="QJA51225.1"/>
    <property type="molecule type" value="Genomic_DNA"/>
</dbReference>
<accession>A0A6H1ZVD0</accession>
<name>A0A6H1ZVD0_9ZZZZ</name>
<evidence type="ECO:0000313" key="2">
    <source>
        <dbReference type="EMBL" id="QJH97472.1"/>
    </source>
</evidence>